<feature type="compositionally biased region" description="Basic residues" evidence="1">
    <location>
        <begin position="361"/>
        <end position="375"/>
    </location>
</feature>
<gene>
    <name evidence="3" type="ORF">CRG98_010910</name>
</gene>
<feature type="compositionally biased region" description="Basic and acidic residues" evidence="1">
    <location>
        <begin position="174"/>
        <end position="185"/>
    </location>
</feature>
<reference evidence="3 4" key="1">
    <citation type="submission" date="2017-11" db="EMBL/GenBank/DDBJ databases">
        <title>De-novo sequencing of pomegranate (Punica granatum L.) genome.</title>
        <authorList>
            <person name="Akparov Z."/>
            <person name="Amiraslanov A."/>
            <person name="Hajiyeva S."/>
            <person name="Abbasov M."/>
            <person name="Kaur K."/>
            <person name="Hamwieh A."/>
            <person name="Solovyev V."/>
            <person name="Salamov A."/>
            <person name="Braich B."/>
            <person name="Kosarev P."/>
            <person name="Mahmoud A."/>
            <person name="Hajiyev E."/>
            <person name="Babayeva S."/>
            <person name="Izzatullayeva V."/>
            <person name="Mammadov A."/>
            <person name="Mammadov A."/>
            <person name="Sharifova S."/>
            <person name="Ojaghi J."/>
            <person name="Eynullazada K."/>
            <person name="Bayramov B."/>
            <person name="Abdulazimova A."/>
            <person name="Shahmuradov I."/>
        </authorList>
    </citation>
    <scope>NUCLEOTIDE SEQUENCE [LARGE SCALE GENOMIC DNA]</scope>
    <source>
        <strain evidence="4">cv. AG2017</strain>
        <tissue evidence="3">Leaf</tissue>
    </source>
</reference>
<feature type="compositionally biased region" description="Acidic residues" evidence="1">
    <location>
        <begin position="60"/>
        <end position="86"/>
    </location>
</feature>
<dbReference type="InterPro" id="IPR018289">
    <property type="entry name" value="MULE_transposase_dom"/>
</dbReference>
<organism evidence="3 4">
    <name type="scientific">Punica granatum</name>
    <name type="common">Pomegranate</name>
    <dbReference type="NCBI Taxonomy" id="22663"/>
    <lineage>
        <taxon>Eukaryota</taxon>
        <taxon>Viridiplantae</taxon>
        <taxon>Streptophyta</taxon>
        <taxon>Embryophyta</taxon>
        <taxon>Tracheophyta</taxon>
        <taxon>Spermatophyta</taxon>
        <taxon>Magnoliopsida</taxon>
        <taxon>eudicotyledons</taxon>
        <taxon>Gunneridae</taxon>
        <taxon>Pentapetalae</taxon>
        <taxon>rosids</taxon>
        <taxon>malvids</taxon>
        <taxon>Myrtales</taxon>
        <taxon>Lythraceae</taxon>
        <taxon>Punica</taxon>
    </lineage>
</organism>
<dbReference type="EMBL" id="PGOL01000542">
    <property type="protein sequence ID" value="PKI68853.1"/>
    <property type="molecule type" value="Genomic_DNA"/>
</dbReference>
<dbReference type="Pfam" id="PF10551">
    <property type="entry name" value="MULE"/>
    <property type="match status" value="1"/>
</dbReference>
<feature type="domain" description="MULE transposase" evidence="2">
    <location>
        <begin position="92"/>
        <end position="141"/>
    </location>
</feature>
<dbReference type="PANTHER" id="PTHR31973">
    <property type="entry name" value="POLYPROTEIN, PUTATIVE-RELATED"/>
    <property type="match status" value="1"/>
</dbReference>
<comment type="caution">
    <text evidence="3">The sequence shown here is derived from an EMBL/GenBank/DDBJ whole genome shotgun (WGS) entry which is preliminary data.</text>
</comment>
<dbReference type="PANTHER" id="PTHR31973:SF197">
    <property type="entry name" value="SWIM-TYPE DOMAIN-CONTAINING PROTEIN"/>
    <property type="match status" value="1"/>
</dbReference>
<feature type="region of interest" description="Disordered" evidence="1">
    <location>
        <begin position="47"/>
        <end position="86"/>
    </location>
</feature>
<evidence type="ECO:0000259" key="2">
    <source>
        <dbReference type="Pfam" id="PF10551"/>
    </source>
</evidence>
<evidence type="ECO:0000256" key="1">
    <source>
        <dbReference type="SAM" id="MobiDB-lite"/>
    </source>
</evidence>
<name>A0A2I0KKY4_PUNGR</name>
<evidence type="ECO:0000313" key="3">
    <source>
        <dbReference type="EMBL" id="PKI68853.1"/>
    </source>
</evidence>
<dbReference type="AlphaFoldDB" id="A0A2I0KKY4"/>
<accession>A0A2I0KKY4</accession>
<keyword evidence="4" id="KW-1185">Reference proteome</keyword>
<feature type="region of interest" description="Disordered" evidence="1">
    <location>
        <begin position="356"/>
        <end position="375"/>
    </location>
</feature>
<protein>
    <recommendedName>
        <fullName evidence="2">MULE transposase domain-containing protein</fullName>
    </recommendedName>
</protein>
<feature type="region of interest" description="Disordered" evidence="1">
    <location>
        <begin position="162"/>
        <end position="202"/>
    </location>
</feature>
<sequence length="375" mass="42238">MWYLLLESSLDDGLVDTNTDPEVMSMAEVGLKYEIVIVYTEADRMKDSGDDGMEAGVAGDGDEDDTDDDVWEVEDGEEDETEKDDSELGGVVISVDGCFLKTQLKGQLLSAVGRDGNNQMFLIEWAVVEGENEHSWKWFFELLMDDLGIRYGFGWKLISDQQKNLPGRPKKSRYKDPHDKEDRAKQIASSSSGQARKRMKKGMDEHVVQEAMNEHADIPSTREQALPSELEVMTVESMHTLIQCSQQYVQEDLMMDPAVQPPTGQPSLSSQPLSESKPTNYIKHGFVEGWRPPKIQVQKAKQPTVEQQIFKELNLAQKGVGVLHGESGMTYINVPGQPFRTSYVGRYSGQISIGRDEQVHQPRRPLTRARRKALE</sequence>
<dbReference type="Proteomes" id="UP000233551">
    <property type="component" value="Unassembled WGS sequence"/>
</dbReference>
<evidence type="ECO:0000313" key="4">
    <source>
        <dbReference type="Proteomes" id="UP000233551"/>
    </source>
</evidence>
<proteinExistence type="predicted"/>